<comment type="caution">
    <text evidence="1">The sequence shown here is derived from an EMBL/GenBank/DDBJ whole genome shotgun (WGS) entry which is preliminary data.</text>
</comment>
<evidence type="ECO:0000313" key="2">
    <source>
        <dbReference type="Proteomes" id="UP001608902"/>
    </source>
</evidence>
<gene>
    <name evidence="1" type="ORF">AB6A40_011264</name>
</gene>
<proteinExistence type="predicted"/>
<dbReference type="Proteomes" id="UP001608902">
    <property type="component" value="Unassembled WGS sequence"/>
</dbReference>
<dbReference type="EMBL" id="JBGFUD010018619">
    <property type="protein sequence ID" value="MFH4984555.1"/>
    <property type="molecule type" value="Genomic_DNA"/>
</dbReference>
<organism evidence="1 2">
    <name type="scientific">Gnathostoma spinigerum</name>
    <dbReference type="NCBI Taxonomy" id="75299"/>
    <lineage>
        <taxon>Eukaryota</taxon>
        <taxon>Metazoa</taxon>
        <taxon>Ecdysozoa</taxon>
        <taxon>Nematoda</taxon>
        <taxon>Chromadorea</taxon>
        <taxon>Rhabditida</taxon>
        <taxon>Spirurina</taxon>
        <taxon>Gnathostomatomorpha</taxon>
        <taxon>Gnathostomatoidea</taxon>
        <taxon>Gnathostomatidae</taxon>
        <taxon>Gnathostoma</taxon>
    </lineage>
</organism>
<keyword evidence="2" id="KW-1185">Reference proteome</keyword>
<protein>
    <submittedName>
        <fullName evidence="1">Uncharacterized protein</fullName>
    </submittedName>
</protein>
<accession>A0ABD6F4H1</accession>
<name>A0ABD6F4H1_9BILA</name>
<evidence type="ECO:0000313" key="1">
    <source>
        <dbReference type="EMBL" id="MFH4984555.1"/>
    </source>
</evidence>
<sequence>MAPYYCSTLSASDASVCDNSKRGVSLSIQPALYADVPITLFSDERTALLFARDLAEMKTAQVQFAVLFRK</sequence>
<dbReference type="AlphaFoldDB" id="A0ABD6F4H1"/>
<reference evidence="1 2" key="1">
    <citation type="submission" date="2024-08" db="EMBL/GenBank/DDBJ databases">
        <title>Gnathostoma spinigerum genome.</title>
        <authorList>
            <person name="Gonzalez-Bertolin B."/>
            <person name="Monzon S."/>
            <person name="Zaballos A."/>
            <person name="Jimenez P."/>
            <person name="Dekumyoy P."/>
            <person name="Varona S."/>
            <person name="Cuesta I."/>
            <person name="Sumanam S."/>
            <person name="Adisakwattana P."/>
            <person name="Gasser R.B."/>
            <person name="Hernandez-Gonzalez A."/>
            <person name="Young N.D."/>
            <person name="Perteguer M.J."/>
        </authorList>
    </citation>
    <scope>NUCLEOTIDE SEQUENCE [LARGE SCALE GENOMIC DNA]</scope>
    <source>
        <strain evidence="1">AL3</strain>
        <tissue evidence="1">Liver</tissue>
    </source>
</reference>